<sequence>MSRVSPRLVILFLLLLSGCTRQETPYSPAEQWTRDGAAVSSDVISSHNGDRQCDWEAARFLRLSFPVYSAPTGQSKVAQYVRDPEGVLDRADLRDAFQSAATLPSDARSTGYRRDDTELWLADSDRHRVAYLVRQGPRQVEAWPRVDPPMGCD</sequence>
<accession>A0A239M7P8</accession>
<dbReference type="PROSITE" id="PS51257">
    <property type="entry name" value="PROKAR_LIPOPROTEIN"/>
    <property type="match status" value="1"/>
</dbReference>
<protein>
    <recommendedName>
        <fullName evidence="4">Lipoprotein</fullName>
    </recommendedName>
</protein>
<feature type="signal peptide" evidence="1">
    <location>
        <begin position="1"/>
        <end position="22"/>
    </location>
</feature>
<evidence type="ECO:0000313" key="2">
    <source>
        <dbReference type="EMBL" id="SNT37869.1"/>
    </source>
</evidence>
<organism evidence="2 3">
    <name type="scientific">Asanoa hainanensis</name>
    <dbReference type="NCBI Taxonomy" id="560556"/>
    <lineage>
        <taxon>Bacteria</taxon>
        <taxon>Bacillati</taxon>
        <taxon>Actinomycetota</taxon>
        <taxon>Actinomycetes</taxon>
        <taxon>Micromonosporales</taxon>
        <taxon>Micromonosporaceae</taxon>
        <taxon>Asanoa</taxon>
    </lineage>
</organism>
<evidence type="ECO:0008006" key="4">
    <source>
        <dbReference type="Google" id="ProtNLM"/>
    </source>
</evidence>
<proteinExistence type="predicted"/>
<dbReference type="EMBL" id="FZPH01000005">
    <property type="protein sequence ID" value="SNT37869.1"/>
    <property type="molecule type" value="Genomic_DNA"/>
</dbReference>
<dbReference type="RefSeq" id="WP_144022595.1">
    <property type="nucleotide sequence ID" value="NZ_FZPH01000005.1"/>
</dbReference>
<dbReference type="OrthoDB" id="5183782at2"/>
<name>A0A239M7P8_9ACTN</name>
<feature type="chain" id="PRO_5039583318" description="Lipoprotein" evidence="1">
    <location>
        <begin position="23"/>
        <end position="153"/>
    </location>
</feature>
<gene>
    <name evidence="2" type="ORF">SAMN05421812_105147</name>
</gene>
<evidence type="ECO:0000256" key="1">
    <source>
        <dbReference type="SAM" id="SignalP"/>
    </source>
</evidence>
<reference evidence="2 3" key="1">
    <citation type="submission" date="2017-06" db="EMBL/GenBank/DDBJ databases">
        <authorList>
            <person name="Kim H.J."/>
            <person name="Triplett B.A."/>
        </authorList>
    </citation>
    <scope>NUCLEOTIDE SEQUENCE [LARGE SCALE GENOMIC DNA]</scope>
    <source>
        <strain evidence="2 3">CGMCC 4.5593</strain>
    </source>
</reference>
<dbReference type="Proteomes" id="UP000198362">
    <property type="component" value="Unassembled WGS sequence"/>
</dbReference>
<keyword evidence="1" id="KW-0732">Signal</keyword>
<keyword evidence="3" id="KW-1185">Reference proteome</keyword>
<dbReference type="AlphaFoldDB" id="A0A239M7P8"/>
<evidence type="ECO:0000313" key="3">
    <source>
        <dbReference type="Proteomes" id="UP000198362"/>
    </source>
</evidence>